<sequence length="131" mass="15056">MPNKIIPKQYAVLLYEITKDLRKTEIKEKISKFVGFLVKNNHLSLVDKIIGEFKTYTKKQEGVQEVELVSARPIGIKIRQRLINILNRENKIELKEKIDPGLLGGMVIKIGDTMIDGSIRRRLSILSDKLK</sequence>
<evidence type="ECO:0000256" key="2">
    <source>
        <dbReference type="ARBA" id="ARBA00022448"/>
    </source>
</evidence>
<reference evidence="7" key="1">
    <citation type="journal article" date="2015" name="Nature">
        <title>Complex archaea that bridge the gap between prokaryotes and eukaryotes.</title>
        <authorList>
            <person name="Spang A."/>
            <person name="Saw J.H."/>
            <person name="Jorgensen S.L."/>
            <person name="Zaremba-Niedzwiedzka K."/>
            <person name="Martijn J."/>
            <person name="Lind A.E."/>
            <person name="van Eijk R."/>
            <person name="Schleper C."/>
            <person name="Guy L."/>
            <person name="Ettema T.J."/>
        </authorList>
    </citation>
    <scope>NUCLEOTIDE SEQUENCE</scope>
</reference>
<evidence type="ECO:0000256" key="3">
    <source>
        <dbReference type="ARBA" id="ARBA00022781"/>
    </source>
</evidence>
<keyword evidence="6" id="KW-0066">ATP synthesis</keyword>
<evidence type="ECO:0000256" key="1">
    <source>
        <dbReference type="ARBA" id="ARBA00004370"/>
    </source>
</evidence>
<dbReference type="PANTHER" id="PTHR11910">
    <property type="entry name" value="ATP SYNTHASE DELTA CHAIN"/>
    <property type="match status" value="1"/>
</dbReference>
<dbReference type="GO" id="GO:0016020">
    <property type="term" value="C:membrane"/>
    <property type="evidence" value="ECO:0007669"/>
    <property type="project" value="UniProtKB-SubCell"/>
</dbReference>
<evidence type="ECO:0000313" key="7">
    <source>
        <dbReference type="EMBL" id="KKO02837.1"/>
    </source>
</evidence>
<dbReference type="HAMAP" id="MF_01416">
    <property type="entry name" value="ATP_synth_delta_bact"/>
    <property type="match status" value="1"/>
</dbReference>
<accession>A0A0F9XTR4</accession>
<evidence type="ECO:0000256" key="4">
    <source>
        <dbReference type="ARBA" id="ARBA00023065"/>
    </source>
</evidence>
<dbReference type="AlphaFoldDB" id="A0A0F9XTR4"/>
<keyword evidence="4" id="KW-0406">Ion transport</keyword>
<evidence type="ECO:0008006" key="8">
    <source>
        <dbReference type="Google" id="ProtNLM"/>
    </source>
</evidence>
<keyword evidence="5" id="KW-0472">Membrane</keyword>
<proteinExistence type="inferred from homology"/>
<comment type="subcellular location">
    <subcellularLocation>
        <location evidence="1">Membrane</location>
    </subcellularLocation>
</comment>
<comment type="caution">
    <text evidence="7">The sequence shown here is derived from an EMBL/GenBank/DDBJ whole genome shotgun (WGS) entry which is preliminary data.</text>
</comment>
<keyword evidence="3" id="KW-0375">Hydrogen ion transport</keyword>
<gene>
    <name evidence="7" type="ORF">LCGC14_0102870</name>
</gene>
<dbReference type="EMBL" id="LAZR01000029">
    <property type="protein sequence ID" value="KKO02837.1"/>
    <property type="molecule type" value="Genomic_DNA"/>
</dbReference>
<dbReference type="Pfam" id="PF00213">
    <property type="entry name" value="OSCP"/>
    <property type="match status" value="1"/>
</dbReference>
<dbReference type="NCBIfam" id="TIGR01145">
    <property type="entry name" value="ATP_synt_delta"/>
    <property type="match status" value="1"/>
</dbReference>
<dbReference type="GO" id="GO:0046933">
    <property type="term" value="F:proton-transporting ATP synthase activity, rotational mechanism"/>
    <property type="evidence" value="ECO:0007669"/>
    <property type="project" value="InterPro"/>
</dbReference>
<organism evidence="7">
    <name type="scientific">marine sediment metagenome</name>
    <dbReference type="NCBI Taxonomy" id="412755"/>
    <lineage>
        <taxon>unclassified sequences</taxon>
        <taxon>metagenomes</taxon>
        <taxon>ecological metagenomes</taxon>
    </lineage>
</organism>
<protein>
    <recommendedName>
        <fullName evidence="8">ATP synthase subunit delta</fullName>
    </recommendedName>
</protein>
<dbReference type="InterPro" id="IPR000711">
    <property type="entry name" value="ATPase_OSCP/dsu"/>
</dbReference>
<evidence type="ECO:0000256" key="6">
    <source>
        <dbReference type="ARBA" id="ARBA00023310"/>
    </source>
</evidence>
<name>A0A0F9XTR4_9ZZZZ</name>
<evidence type="ECO:0000256" key="5">
    <source>
        <dbReference type="ARBA" id="ARBA00023136"/>
    </source>
</evidence>
<keyword evidence="2" id="KW-0813">Transport</keyword>